<dbReference type="OrthoDB" id="1112758at2"/>
<dbReference type="SUPFAM" id="SSF49464">
    <property type="entry name" value="Carboxypeptidase regulatory domain-like"/>
    <property type="match status" value="1"/>
</dbReference>
<keyword evidence="1" id="KW-0472">Membrane</keyword>
<dbReference type="Proteomes" id="UP000292884">
    <property type="component" value="Unassembled WGS sequence"/>
</dbReference>
<dbReference type="EMBL" id="SJSK01000001">
    <property type="protein sequence ID" value="TCC93456.1"/>
    <property type="molecule type" value="Genomic_DNA"/>
</dbReference>
<sequence length="416" mass="45636">MSYNEWLDIDVLEDYLDGKLDAKTMHKVERISLEDPFVAEALAGLSQSPKRSQSLSLLQKQLQERIAQKPIEKKRWTLTSQRLSIAAAAAVLFVAVSVLFWMKENNRRQFEAQQAKKVDVNIAPQVAETKIIKPAAPVPPVPKVEMEIDKALANSKANSMAKINRKEPLVQEPEPTVVAAPAKPVVSAARVPVAAQSAVVNEEIKINDALAKRKEVKALNEILVGKAEGIKFNPNINGKVVSKYDGMPIQGADVILANSDVSTITNTKGEFHLRADTTQSQQLAIGYPGFASQVVKVNGNQSFKVELEANKNAQNENVVVGYGTYKNTSPIPFEGWLSFSKYLVENNKLLKNGAATTGKLVKLTFKVQKNGRPSNIKILQGLTKAENDEAVRLINEGPKWTLSSTSSNIVELSIKF</sequence>
<dbReference type="Pfam" id="PF13715">
    <property type="entry name" value="CarbopepD_reg_2"/>
    <property type="match status" value="1"/>
</dbReference>
<keyword evidence="1" id="KW-1133">Transmembrane helix</keyword>
<dbReference type="Gene3D" id="2.60.40.1120">
    <property type="entry name" value="Carboxypeptidase-like, regulatory domain"/>
    <property type="match status" value="1"/>
</dbReference>
<dbReference type="RefSeq" id="WP_131551324.1">
    <property type="nucleotide sequence ID" value="NZ_SJSK01000001.1"/>
</dbReference>
<gene>
    <name evidence="2" type="ORF">EZ428_01410</name>
</gene>
<comment type="caution">
    <text evidence="2">The sequence shown here is derived from an EMBL/GenBank/DDBJ whole genome shotgun (WGS) entry which is preliminary data.</text>
</comment>
<accession>A0A4V2MJ95</accession>
<organism evidence="2 3">
    <name type="scientific">Pedobacter frigiditerrae</name>
    <dbReference type="NCBI Taxonomy" id="2530452"/>
    <lineage>
        <taxon>Bacteria</taxon>
        <taxon>Pseudomonadati</taxon>
        <taxon>Bacteroidota</taxon>
        <taxon>Sphingobacteriia</taxon>
        <taxon>Sphingobacteriales</taxon>
        <taxon>Sphingobacteriaceae</taxon>
        <taxon>Pedobacter</taxon>
    </lineage>
</organism>
<name>A0A4V2MJ95_9SPHI</name>
<dbReference type="AlphaFoldDB" id="A0A4V2MJ95"/>
<evidence type="ECO:0000313" key="2">
    <source>
        <dbReference type="EMBL" id="TCC93456.1"/>
    </source>
</evidence>
<feature type="transmembrane region" description="Helical" evidence="1">
    <location>
        <begin position="83"/>
        <end position="102"/>
    </location>
</feature>
<dbReference type="InterPro" id="IPR008969">
    <property type="entry name" value="CarboxyPept-like_regulatory"/>
</dbReference>
<proteinExistence type="predicted"/>
<evidence type="ECO:0008006" key="4">
    <source>
        <dbReference type="Google" id="ProtNLM"/>
    </source>
</evidence>
<protein>
    <recommendedName>
        <fullName evidence="4">CarboxypepD_reg-like domain-containing protein</fullName>
    </recommendedName>
</protein>
<reference evidence="2 3" key="1">
    <citation type="submission" date="2019-02" db="EMBL/GenBank/DDBJ databases">
        <title>Pedobacter sp. RP-1-13 sp. nov., isolated from Arctic soil.</title>
        <authorList>
            <person name="Dahal R.H."/>
        </authorList>
    </citation>
    <scope>NUCLEOTIDE SEQUENCE [LARGE SCALE GENOMIC DNA]</scope>
    <source>
        <strain evidence="2 3">RP-1-13</strain>
    </source>
</reference>
<evidence type="ECO:0000313" key="3">
    <source>
        <dbReference type="Proteomes" id="UP000292884"/>
    </source>
</evidence>
<keyword evidence="3" id="KW-1185">Reference proteome</keyword>
<evidence type="ECO:0000256" key="1">
    <source>
        <dbReference type="SAM" id="Phobius"/>
    </source>
</evidence>
<keyword evidence="1" id="KW-0812">Transmembrane</keyword>